<dbReference type="InterPro" id="IPR002104">
    <property type="entry name" value="Integrase_catalytic"/>
</dbReference>
<keyword evidence="6" id="KW-0233">DNA recombination</keyword>
<dbReference type="GO" id="GO:0003677">
    <property type="term" value="F:DNA binding"/>
    <property type="evidence" value="ECO:0007669"/>
    <property type="project" value="InterPro"/>
</dbReference>
<evidence type="ECO:0000259" key="7">
    <source>
        <dbReference type="PROSITE" id="PS51898"/>
    </source>
</evidence>
<evidence type="ECO:0000256" key="5">
    <source>
        <dbReference type="ARBA" id="ARBA00023163"/>
    </source>
</evidence>
<dbReference type="EMBL" id="CP068391">
    <property type="protein sequence ID" value="QQX52286.1"/>
    <property type="molecule type" value="Genomic_DNA"/>
</dbReference>
<dbReference type="Proteomes" id="UP000596176">
    <property type="component" value="Chromosome"/>
</dbReference>
<gene>
    <name evidence="8" type="ORF">JKX24_19160</name>
</gene>
<evidence type="ECO:0000256" key="6">
    <source>
        <dbReference type="ARBA" id="ARBA00023172"/>
    </source>
</evidence>
<dbReference type="Pfam" id="PF00589">
    <property type="entry name" value="Phage_integrase"/>
    <property type="match status" value="1"/>
</dbReference>
<organism evidence="8 9">
    <name type="scientific">Serratia proteamaculans</name>
    <dbReference type="NCBI Taxonomy" id="28151"/>
    <lineage>
        <taxon>Bacteria</taxon>
        <taxon>Pseudomonadati</taxon>
        <taxon>Pseudomonadota</taxon>
        <taxon>Gammaproteobacteria</taxon>
        <taxon>Enterobacterales</taxon>
        <taxon>Yersiniaceae</taxon>
        <taxon>Serratia</taxon>
    </lineage>
</organism>
<accession>A0A7U0N4C9</accession>
<keyword evidence="3" id="KW-0229">DNA integration</keyword>
<keyword evidence="4" id="KW-0805">Transcription regulation</keyword>
<feature type="domain" description="Tyr recombinase" evidence="7">
    <location>
        <begin position="3"/>
        <end position="184"/>
    </location>
</feature>
<dbReference type="GO" id="GO:0006310">
    <property type="term" value="P:DNA recombination"/>
    <property type="evidence" value="ECO:0007669"/>
    <property type="project" value="UniProtKB-KW"/>
</dbReference>
<name>A0A7U0N4C9_SERPR</name>
<dbReference type="InterPro" id="IPR013762">
    <property type="entry name" value="Integrase-like_cat_sf"/>
</dbReference>
<evidence type="ECO:0000256" key="3">
    <source>
        <dbReference type="ARBA" id="ARBA00022908"/>
    </source>
</evidence>
<evidence type="ECO:0000313" key="8">
    <source>
        <dbReference type="EMBL" id="QQX52286.1"/>
    </source>
</evidence>
<evidence type="ECO:0000256" key="2">
    <source>
        <dbReference type="ARBA" id="ARBA00022558"/>
    </source>
</evidence>
<dbReference type="GO" id="GO:0015074">
    <property type="term" value="P:DNA integration"/>
    <property type="evidence" value="ECO:0007669"/>
    <property type="project" value="UniProtKB-KW"/>
</dbReference>
<evidence type="ECO:0000313" key="9">
    <source>
        <dbReference type="Proteomes" id="UP000596176"/>
    </source>
</evidence>
<dbReference type="PROSITE" id="PS51898">
    <property type="entry name" value="TYR_RECOMBINASE"/>
    <property type="match status" value="1"/>
</dbReference>
<evidence type="ECO:0000256" key="1">
    <source>
        <dbReference type="ARBA" id="ARBA00008857"/>
    </source>
</evidence>
<dbReference type="PANTHER" id="PTHR30349">
    <property type="entry name" value="PHAGE INTEGRASE-RELATED"/>
    <property type="match status" value="1"/>
</dbReference>
<dbReference type="PANTHER" id="PTHR30349:SF62">
    <property type="entry name" value="TYPE 1 FIMBRIAE REGULATORY PROTEIN FIMB-RELATED"/>
    <property type="match status" value="1"/>
</dbReference>
<dbReference type="InterPro" id="IPR050090">
    <property type="entry name" value="Tyrosine_recombinase_XerCD"/>
</dbReference>
<dbReference type="SUPFAM" id="SSF56349">
    <property type="entry name" value="DNA breaking-rejoining enzymes"/>
    <property type="match status" value="1"/>
</dbReference>
<dbReference type="Gene3D" id="1.10.443.10">
    <property type="entry name" value="Intergrase catalytic core"/>
    <property type="match status" value="1"/>
</dbReference>
<proteinExistence type="inferred from homology"/>
<evidence type="ECO:0000256" key="4">
    <source>
        <dbReference type="ARBA" id="ARBA00023015"/>
    </source>
</evidence>
<comment type="similarity">
    <text evidence="1">Belongs to the 'phage' integrase family.</text>
</comment>
<dbReference type="NCBIfam" id="NF007370">
    <property type="entry name" value="PRK09870.1"/>
    <property type="match status" value="1"/>
</dbReference>
<protein>
    <submittedName>
        <fullName evidence="8">Tyrosine-type recombinase/integrase</fullName>
    </submittedName>
</protein>
<dbReference type="InterPro" id="IPR011010">
    <property type="entry name" value="DNA_brk_join_enz"/>
</dbReference>
<reference evidence="8 9" key="1">
    <citation type="submission" date="2021-01" db="EMBL/GenBank/DDBJ databases">
        <title>Chromosome sequence of Serratia proteamaculans strain 94 rif-r, isolated from spoiled beef.</title>
        <authorList>
            <person name="Zaytseva Y.V."/>
            <person name="Iablokov S.N."/>
            <person name="Klyukina A."/>
        </authorList>
    </citation>
    <scope>NUCLEOTIDE SEQUENCE [LARGE SCALE GENOMIC DNA]</scope>
    <source>
        <strain evidence="8 9">94 rif-r</strain>
    </source>
</reference>
<keyword evidence="2" id="KW-1029">Fimbrium biogenesis</keyword>
<keyword evidence="5" id="KW-0804">Transcription</keyword>
<sequence>MVKQRKYLTRNEIEKILRATAQGRHPQRDACLLKMCFIHGFRVSELVRLTLSDINLEAGIVYVRRLKNGFSTTHPLTPEELPYLHAWLAHRFTLDDRSAPWLFLSQKGGPLCRQAVYSLLKRLGRLAGVDVTAHPHMLRHACGFALADLGADTRLIQDYLGHRNINHTVLYTASNSQRFNEIWTRNGARNLRARVKAE</sequence>
<dbReference type="AlphaFoldDB" id="A0A7U0N4C9"/>